<reference evidence="1 2" key="1">
    <citation type="journal article" date="2021" name="Commun. Biol.">
        <title>The genome of Shorea leprosula (Dipterocarpaceae) highlights the ecological relevance of drought in aseasonal tropical rainforests.</title>
        <authorList>
            <person name="Ng K.K.S."/>
            <person name="Kobayashi M.J."/>
            <person name="Fawcett J.A."/>
            <person name="Hatakeyama M."/>
            <person name="Paape T."/>
            <person name="Ng C.H."/>
            <person name="Ang C.C."/>
            <person name="Tnah L.H."/>
            <person name="Lee C.T."/>
            <person name="Nishiyama T."/>
            <person name="Sese J."/>
            <person name="O'Brien M.J."/>
            <person name="Copetti D."/>
            <person name="Mohd Noor M.I."/>
            <person name="Ong R.C."/>
            <person name="Putra M."/>
            <person name="Sireger I.Z."/>
            <person name="Indrioko S."/>
            <person name="Kosugi Y."/>
            <person name="Izuno A."/>
            <person name="Isagi Y."/>
            <person name="Lee S.L."/>
            <person name="Shimizu K.K."/>
        </authorList>
    </citation>
    <scope>NUCLEOTIDE SEQUENCE [LARGE SCALE GENOMIC DNA]</scope>
    <source>
        <strain evidence="1">214</strain>
    </source>
</reference>
<comment type="caution">
    <text evidence="1">The sequence shown here is derived from an EMBL/GenBank/DDBJ whole genome shotgun (WGS) entry which is preliminary data.</text>
</comment>
<evidence type="ECO:0000313" key="2">
    <source>
        <dbReference type="Proteomes" id="UP001054252"/>
    </source>
</evidence>
<protein>
    <submittedName>
        <fullName evidence="1">Uncharacterized protein</fullName>
    </submittedName>
</protein>
<sequence length="55" mass="6424">MATVRADPMTKIFKKNLKRGYIISYLLCQSMNSGTQMYYFTIKQFAASAIQIYHH</sequence>
<keyword evidence="2" id="KW-1185">Reference proteome</keyword>
<dbReference type="EMBL" id="BPVZ01000040">
    <property type="protein sequence ID" value="GKV14192.1"/>
    <property type="molecule type" value="Genomic_DNA"/>
</dbReference>
<organism evidence="1 2">
    <name type="scientific">Rubroshorea leprosula</name>
    <dbReference type="NCBI Taxonomy" id="152421"/>
    <lineage>
        <taxon>Eukaryota</taxon>
        <taxon>Viridiplantae</taxon>
        <taxon>Streptophyta</taxon>
        <taxon>Embryophyta</taxon>
        <taxon>Tracheophyta</taxon>
        <taxon>Spermatophyta</taxon>
        <taxon>Magnoliopsida</taxon>
        <taxon>eudicotyledons</taxon>
        <taxon>Gunneridae</taxon>
        <taxon>Pentapetalae</taxon>
        <taxon>rosids</taxon>
        <taxon>malvids</taxon>
        <taxon>Malvales</taxon>
        <taxon>Dipterocarpaceae</taxon>
        <taxon>Rubroshorea</taxon>
    </lineage>
</organism>
<proteinExistence type="predicted"/>
<dbReference type="Proteomes" id="UP001054252">
    <property type="component" value="Unassembled WGS sequence"/>
</dbReference>
<dbReference type="AlphaFoldDB" id="A0AAV5JRJ7"/>
<gene>
    <name evidence="1" type="ORF">SLEP1_g25096</name>
</gene>
<name>A0AAV5JRJ7_9ROSI</name>
<evidence type="ECO:0000313" key="1">
    <source>
        <dbReference type="EMBL" id="GKV14192.1"/>
    </source>
</evidence>
<accession>A0AAV5JRJ7</accession>